<keyword evidence="3" id="KW-1185">Reference proteome</keyword>
<dbReference type="AlphaFoldDB" id="A0A0D3I2I6"/>
<dbReference type="HOGENOM" id="CLU_1091688_0_0_1"/>
<feature type="compositionally biased region" description="Pro residues" evidence="1">
    <location>
        <begin position="151"/>
        <end position="170"/>
    </location>
</feature>
<reference evidence="3" key="1">
    <citation type="journal article" date="2013" name="Nature">
        <title>Pan genome of the phytoplankton Emiliania underpins its global distribution.</title>
        <authorList>
            <person name="Read B.A."/>
            <person name="Kegel J."/>
            <person name="Klute M.J."/>
            <person name="Kuo A."/>
            <person name="Lefebvre S.C."/>
            <person name="Maumus F."/>
            <person name="Mayer C."/>
            <person name="Miller J."/>
            <person name="Monier A."/>
            <person name="Salamov A."/>
            <person name="Young J."/>
            <person name="Aguilar M."/>
            <person name="Claverie J.M."/>
            <person name="Frickenhaus S."/>
            <person name="Gonzalez K."/>
            <person name="Herman E.K."/>
            <person name="Lin Y.C."/>
            <person name="Napier J."/>
            <person name="Ogata H."/>
            <person name="Sarno A.F."/>
            <person name="Shmutz J."/>
            <person name="Schroeder D."/>
            <person name="de Vargas C."/>
            <person name="Verret F."/>
            <person name="von Dassow P."/>
            <person name="Valentin K."/>
            <person name="Van de Peer Y."/>
            <person name="Wheeler G."/>
            <person name="Dacks J.B."/>
            <person name="Delwiche C.F."/>
            <person name="Dyhrman S.T."/>
            <person name="Glockner G."/>
            <person name="John U."/>
            <person name="Richards T."/>
            <person name="Worden A.Z."/>
            <person name="Zhang X."/>
            <person name="Grigoriev I.V."/>
            <person name="Allen A.E."/>
            <person name="Bidle K."/>
            <person name="Borodovsky M."/>
            <person name="Bowler C."/>
            <person name="Brownlee C."/>
            <person name="Cock J.M."/>
            <person name="Elias M."/>
            <person name="Gladyshev V.N."/>
            <person name="Groth M."/>
            <person name="Guda C."/>
            <person name="Hadaegh A."/>
            <person name="Iglesias-Rodriguez M.D."/>
            <person name="Jenkins J."/>
            <person name="Jones B.M."/>
            <person name="Lawson T."/>
            <person name="Leese F."/>
            <person name="Lindquist E."/>
            <person name="Lobanov A."/>
            <person name="Lomsadze A."/>
            <person name="Malik S.B."/>
            <person name="Marsh M.E."/>
            <person name="Mackinder L."/>
            <person name="Mock T."/>
            <person name="Mueller-Roeber B."/>
            <person name="Pagarete A."/>
            <person name="Parker M."/>
            <person name="Probert I."/>
            <person name="Quesneville H."/>
            <person name="Raines C."/>
            <person name="Rensing S.A."/>
            <person name="Riano-Pachon D.M."/>
            <person name="Richier S."/>
            <person name="Rokitta S."/>
            <person name="Shiraiwa Y."/>
            <person name="Soanes D.M."/>
            <person name="van der Giezen M."/>
            <person name="Wahlund T.M."/>
            <person name="Williams B."/>
            <person name="Wilson W."/>
            <person name="Wolfe G."/>
            <person name="Wurch L.L."/>
        </authorList>
    </citation>
    <scope>NUCLEOTIDE SEQUENCE</scope>
</reference>
<dbReference type="KEGG" id="ehx:EMIHUDRAFT_448670"/>
<feature type="compositionally biased region" description="Low complexity" evidence="1">
    <location>
        <begin position="213"/>
        <end position="229"/>
    </location>
</feature>
<feature type="compositionally biased region" description="Pro residues" evidence="1">
    <location>
        <begin position="230"/>
        <end position="239"/>
    </location>
</feature>
<accession>A0A0D3I2I6</accession>
<protein>
    <recommendedName>
        <fullName evidence="4">PB1 domain-containing protein</fullName>
    </recommendedName>
</protein>
<evidence type="ECO:0000313" key="3">
    <source>
        <dbReference type="Proteomes" id="UP000013827"/>
    </source>
</evidence>
<dbReference type="Proteomes" id="UP000013827">
    <property type="component" value="Unassembled WGS sequence"/>
</dbReference>
<reference evidence="2" key="2">
    <citation type="submission" date="2024-10" db="UniProtKB">
        <authorList>
            <consortium name="EnsemblProtists"/>
        </authorList>
    </citation>
    <scope>IDENTIFICATION</scope>
</reference>
<evidence type="ECO:0008006" key="4">
    <source>
        <dbReference type="Google" id="ProtNLM"/>
    </source>
</evidence>
<dbReference type="PaxDb" id="2903-EOD05471"/>
<proteinExistence type="predicted"/>
<dbReference type="RefSeq" id="XP_005757900.1">
    <property type="nucleotide sequence ID" value="XM_005757843.1"/>
</dbReference>
<feature type="region of interest" description="Disordered" evidence="1">
    <location>
        <begin position="148"/>
        <end position="255"/>
    </location>
</feature>
<organism evidence="2 3">
    <name type="scientific">Emiliania huxleyi (strain CCMP1516)</name>
    <dbReference type="NCBI Taxonomy" id="280463"/>
    <lineage>
        <taxon>Eukaryota</taxon>
        <taxon>Haptista</taxon>
        <taxon>Haptophyta</taxon>
        <taxon>Prymnesiophyceae</taxon>
        <taxon>Isochrysidales</taxon>
        <taxon>Noelaerhabdaceae</taxon>
        <taxon>Emiliania</taxon>
    </lineage>
</organism>
<sequence>MARPRVTIRTRDGTAWGYLDANELGTYNKDLVAKVGAAFGLGDTTIWEQARTEDGGLQLFATNEDFLELKQAVADLAAAKEEETSHAGGGATSDDPVDSFLAMAGTFLAAAEQQWAEPPPPTPEAGVTSLEVPEPLVEPIEGQEQLEVTTPPHPATLPPPIGLTVRPPPVEAGGQVDASPLPLSPPSNKKRGVLGQLSANLSRVFSPRRKPATPDADADAQVAASAAVSTPPPQPPRGINPPDTGERDLALMGFE</sequence>
<evidence type="ECO:0000313" key="2">
    <source>
        <dbReference type="EnsemblProtists" id="EOD05471"/>
    </source>
</evidence>
<dbReference type="GeneID" id="17251613"/>
<evidence type="ECO:0000256" key="1">
    <source>
        <dbReference type="SAM" id="MobiDB-lite"/>
    </source>
</evidence>
<dbReference type="EnsemblProtists" id="EOD05471">
    <property type="protein sequence ID" value="EOD05471"/>
    <property type="gene ID" value="EMIHUDRAFT_448670"/>
</dbReference>
<name>A0A0D3I2I6_EMIH1</name>